<protein>
    <submittedName>
        <fullName evidence="1">Uncharacterized protein</fullName>
    </submittedName>
</protein>
<reference evidence="1 2" key="1">
    <citation type="submission" date="2020-05" db="EMBL/GenBank/DDBJ databases">
        <title>Whole genome sequencing and identification of novel metabolites from Paenibacillus alvei strain JR949.</title>
        <authorList>
            <person name="Rajendhran J."/>
            <person name="Sree Pranav P."/>
            <person name="Mahalakshmi B."/>
            <person name="Karthikeyan R."/>
        </authorList>
    </citation>
    <scope>NUCLEOTIDE SEQUENCE [LARGE SCALE GENOMIC DNA]</scope>
    <source>
        <strain evidence="1 2">JR949</strain>
    </source>
</reference>
<evidence type="ECO:0000313" key="2">
    <source>
        <dbReference type="Proteomes" id="UP000552038"/>
    </source>
</evidence>
<dbReference type="Proteomes" id="UP000552038">
    <property type="component" value="Unassembled WGS sequence"/>
</dbReference>
<sequence>MIYKIHQTGGVMVELIEAIREYQSDGNREVFSLIHHAMMYDYLNSPRGLDFPHPEMYIAFRLLRLISGRLATIKYMLSDSGLSTKGDSPQAIFNDFARQLHSWTGIELTVDNYSEHEPYLVSYFGETFPELRIAFERIKGLRPTIWQRLTEKIVDECWPDLESALEFAISRVDASRSEREIVRYINLTTRTEYYRQQFGAMRRVRRDGRSKYVEPKFYDDKYTLFGGTPVDIAKLPRRQKQLVDKMLTIIRVDREKGGDKDYSVDITGGYRIKNRYMAKRLGMHEASLSRALRKIMKC</sequence>
<gene>
    <name evidence="1" type="ORF">HMI46_12710</name>
</gene>
<organism evidence="1 2">
    <name type="scientific">Paenibacillus alvei</name>
    <name type="common">Bacillus alvei</name>
    <dbReference type="NCBI Taxonomy" id="44250"/>
    <lineage>
        <taxon>Bacteria</taxon>
        <taxon>Bacillati</taxon>
        <taxon>Bacillota</taxon>
        <taxon>Bacilli</taxon>
        <taxon>Bacillales</taxon>
        <taxon>Paenibacillaceae</taxon>
        <taxon>Paenibacillus</taxon>
    </lineage>
</organism>
<comment type="caution">
    <text evidence="1">The sequence shown here is derived from an EMBL/GenBank/DDBJ whole genome shotgun (WGS) entry which is preliminary data.</text>
</comment>
<proteinExistence type="predicted"/>
<evidence type="ECO:0000313" key="1">
    <source>
        <dbReference type="EMBL" id="NOJ71419.1"/>
    </source>
</evidence>
<dbReference type="EMBL" id="JABFOR010000014">
    <property type="protein sequence ID" value="NOJ71419.1"/>
    <property type="molecule type" value="Genomic_DNA"/>
</dbReference>
<accession>A0AAP6ZWR9</accession>
<name>A0AAP6ZWR9_PAEAL</name>
<dbReference type="AlphaFoldDB" id="A0AAP6ZWR9"/>